<gene>
    <name evidence="2" type="ORF">LCGC14_0413030</name>
</gene>
<reference evidence="2" key="1">
    <citation type="journal article" date="2015" name="Nature">
        <title>Complex archaea that bridge the gap between prokaryotes and eukaryotes.</title>
        <authorList>
            <person name="Spang A."/>
            <person name="Saw J.H."/>
            <person name="Jorgensen S.L."/>
            <person name="Zaremba-Niedzwiedzka K."/>
            <person name="Martijn J."/>
            <person name="Lind A.E."/>
            <person name="van Eijk R."/>
            <person name="Schleper C."/>
            <person name="Guy L."/>
            <person name="Ettema T.J."/>
        </authorList>
    </citation>
    <scope>NUCLEOTIDE SEQUENCE</scope>
</reference>
<name>A0A0F9SZ65_9ZZZZ</name>
<comment type="caution">
    <text evidence="2">The sequence shown here is derived from an EMBL/GenBank/DDBJ whole genome shotgun (WGS) entry which is preliminary data.</text>
</comment>
<evidence type="ECO:0000256" key="1">
    <source>
        <dbReference type="SAM" id="Coils"/>
    </source>
</evidence>
<organism evidence="2">
    <name type="scientific">marine sediment metagenome</name>
    <dbReference type="NCBI Taxonomy" id="412755"/>
    <lineage>
        <taxon>unclassified sequences</taxon>
        <taxon>metagenomes</taxon>
        <taxon>ecological metagenomes</taxon>
    </lineage>
</organism>
<dbReference type="AlphaFoldDB" id="A0A0F9SZ65"/>
<proteinExistence type="predicted"/>
<dbReference type="EMBL" id="LAZR01000366">
    <property type="protein sequence ID" value="KKN72249.1"/>
    <property type="molecule type" value="Genomic_DNA"/>
</dbReference>
<accession>A0A0F9SZ65</accession>
<protein>
    <submittedName>
        <fullName evidence="2">Uncharacterized protein</fullName>
    </submittedName>
</protein>
<keyword evidence="1" id="KW-0175">Coiled coil</keyword>
<sequence length="134" mass="15659">MSDEELKEKINKIAVEIENLEVSAKQKENYIINRINEEFTSKIIEIEPKIQTQQKIIDELSIKIDGLIAKKKNLMVIVKNLKNEHTALKKSKEKALNTEMKAISKEKKTKTKKIDRNIKMLEKELKTNKKIDIK</sequence>
<feature type="coiled-coil region" evidence="1">
    <location>
        <begin position="64"/>
        <end position="98"/>
    </location>
</feature>
<evidence type="ECO:0000313" key="2">
    <source>
        <dbReference type="EMBL" id="KKN72249.1"/>
    </source>
</evidence>